<reference evidence="1" key="1">
    <citation type="submission" date="2022-02" db="EMBL/GenBank/DDBJ databases">
        <authorList>
            <person name="Henning P.M."/>
            <person name="McCubbin A.G."/>
            <person name="Shore J.S."/>
        </authorList>
    </citation>
    <scope>NUCLEOTIDE SEQUENCE</scope>
    <source>
        <strain evidence="1">F60SS</strain>
        <tissue evidence="1">Leaves</tissue>
    </source>
</reference>
<protein>
    <submittedName>
        <fullName evidence="1">Uncharacterized protein</fullName>
    </submittedName>
</protein>
<evidence type="ECO:0000313" key="2">
    <source>
        <dbReference type="Proteomes" id="UP001141552"/>
    </source>
</evidence>
<reference evidence="1" key="2">
    <citation type="journal article" date="2023" name="Plants (Basel)">
        <title>Annotation of the Turnera subulata (Passifloraceae) Draft Genome Reveals the S-Locus Evolved after the Divergence of Turneroideae from Passifloroideae in a Stepwise Manner.</title>
        <authorList>
            <person name="Henning P.M."/>
            <person name="Roalson E.H."/>
            <person name="Mir W."/>
            <person name="McCubbin A.G."/>
            <person name="Shore J.S."/>
        </authorList>
    </citation>
    <scope>NUCLEOTIDE SEQUENCE</scope>
    <source>
        <strain evidence="1">F60SS</strain>
    </source>
</reference>
<comment type="caution">
    <text evidence="1">The sequence shown here is derived from an EMBL/GenBank/DDBJ whole genome shotgun (WGS) entry which is preliminary data.</text>
</comment>
<feature type="non-terminal residue" evidence="1">
    <location>
        <position position="91"/>
    </location>
</feature>
<keyword evidence="2" id="KW-1185">Reference proteome</keyword>
<name>A0A9Q0J206_9ROSI</name>
<dbReference type="AlphaFoldDB" id="A0A9Q0J206"/>
<dbReference type="EMBL" id="JAKUCV010006610">
    <property type="protein sequence ID" value="KAJ4826681.1"/>
    <property type="molecule type" value="Genomic_DNA"/>
</dbReference>
<evidence type="ECO:0000313" key="1">
    <source>
        <dbReference type="EMBL" id="KAJ4826681.1"/>
    </source>
</evidence>
<organism evidence="1 2">
    <name type="scientific">Turnera subulata</name>
    <dbReference type="NCBI Taxonomy" id="218843"/>
    <lineage>
        <taxon>Eukaryota</taxon>
        <taxon>Viridiplantae</taxon>
        <taxon>Streptophyta</taxon>
        <taxon>Embryophyta</taxon>
        <taxon>Tracheophyta</taxon>
        <taxon>Spermatophyta</taxon>
        <taxon>Magnoliopsida</taxon>
        <taxon>eudicotyledons</taxon>
        <taxon>Gunneridae</taxon>
        <taxon>Pentapetalae</taxon>
        <taxon>rosids</taxon>
        <taxon>fabids</taxon>
        <taxon>Malpighiales</taxon>
        <taxon>Passifloraceae</taxon>
        <taxon>Turnera</taxon>
    </lineage>
</organism>
<sequence>VLVLLLPTCNRSRNSRNDIALHAAPLLKAALSIRFENETLNLSSGAVVFAAWNGSKVCRHQRIYTGSKVIMYSRKEETANYYLLLEDNQIM</sequence>
<gene>
    <name evidence="1" type="ORF">Tsubulata_001574</name>
</gene>
<dbReference type="Proteomes" id="UP001141552">
    <property type="component" value="Unassembled WGS sequence"/>
</dbReference>
<proteinExistence type="predicted"/>
<accession>A0A9Q0J206</accession>